<dbReference type="Proteomes" id="UP000013909">
    <property type="component" value="Unassembled WGS sequence"/>
</dbReference>
<accession>R7ZXJ9</accession>
<dbReference type="Pfam" id="PF15869">
    <property type="entry name" value="TolB_like"/>
    <property type="match status" value="1"/>
</dbReference>
<dbReference type="EMBL" id="AQHR01000022">
    <property type="protein sequence ID" value="EON78709.1"/>
    <property type="molecule type" value="Genomic_DNA"/>
</dbReference>
<reference evidence="1 2" key="1">
    <citation type="submission" date="2013-02" db="EMBL/GenBank/DDBJ databases">
        <title>A novel strain isolated from Lonar lake, Maharashtra, India.</title>
        <authorList>
            <person name="Singh A."/>
        </authorList>
    </citation>
    <scope>NUCLEOTIDE SEQUENCE [LARGE SCALE GENOMIC DNA]</scope>
    <source>
        <strain evidence="1 2">AK24</strain>
    </source>
</reference>
<proteinExistence type="predicted"/>
<dbReference type="STRING" id="1232681.ADIS_0606"/>
<name>R7ZXJ9_9BACT</name>
<evidence type="ECO:0000313" key="2">
    <source>
        <dbReference type="Proteomes" id="UP000013909"/>
    </source>
</evidence>
<sequence length="388" mass="44507">MNKTVFPPIVNSGVLDDRADALHQARLRENPVGIFPKLNSRAIIINIFAILILWSCARGDPKEQLIQFPEEVSLVVLSNHPTFEIRDDLRLSHIDDYLIVLSSINSKSNLSIYNKRDFSYVIDGIPLGEGPEEIMTPISLHTHNRDIYIVDGSTKMVKYSLDSILMQRAFHPIASIKHPRVQEFLWYFLPVPSGYILTTFNKKRHFIKIDHSGSPVAELGVFPENPLLKQVSNMSYGDYYTGIYTISPRQDRIFKVYRDFGMISVYDTLGNELNTNRLDLETNYEGKVTFEDGRMIKGPRNSMYVRLSSDEKYVYGLFYGKDPSKNVHRATICDEIHVFDHLGNPLKKIKLEVGVTDISVDRKANRIYGINYLEERPLVEFDLGDILL</sequence>
<evidence type="ECO:0000313" key="1">
    <source>
        <dbReference type="EMBL" id="EON78709.1"/>
    </source>
</evidence>
<dbReference type="AlphaFoldDB" id="R7ZXJ9"/>
<dbReference type="OrthoDB" id="1100397at2"/>
<gene>
    <name evidence="1" type="ORF">ADIS_0606</name>
</gene>
<keyword evidence="2" id="KW-1185">Reference proteome</keyword>
<dbReference type="RefSeq" id="WP_010852754.1">
    <property type="nucleotide sequence ID" value="NZ_AQHR01000022.1"/>
</dbReference>
<comment type="caution">
    <text evidence="1">The sequence shown here is derived from an EMBL/GenBank/DDBJ whole genome shotgun (WGS) entry which is preliminary data.</text>
</comment>
<protein>
    <submittedName>
        <fullName evidence="1">Uncharacterized protein</fullName>
    </submittedName>
</protein>
<organism evidence="1 2">
    <name type="scientific">Lunatimonas lonarensis</name>
    <dbReference type="NCBI Taxonomy" id="1232681"/>
    <lineage>
        <taxon>Bacteria</taxon>
        <taxon>Pseudomonadati</taxon>
        <taxon>Bacteroidota</taxon>
        <taxon>Cytophagia</taxon>
        <taxon>Cytophagales</taxon>
        <taxon>Cyclobacteriaceae</taxon>
    </lineage>
</organism>